<accession>A0A5J9U908</accession>
<proteinExistence type="predicted"/>
<evidence type="ECO:0000313" key="2">
    <source>
        <dbReference type="Proteomes" id="UP000324897"/>
    </source>
</evidence>
<keyword evidence="2" id="KW-1185">Reference proteome</keyword>
<protein>
    <submittedName>
        <fullName evidence="1">Uncharacterized protein</fullName>
    </submittedName>
</protein>
<dbReference type="EMBL" id="RWGY01000029">
    <property type="protein sequence ID" value="TVU19681.1"/>
    <property type="molecule type" value="Genomic_DNA"/>
</dbReference>
<reference evidence="1 2" key="1">
    <citation type="journal article" date="2019" name="Sci. Rep.">
        <title>A high-quality genome of Eragrostis curvula grass provides insights into Poaceae evolution and supports new strategies to enhance forage quality.</title>
        <authorList>
            <person name="Carballo J."/>
            <person name="Santos B.A.C.M."/>
            <person name="Zappacosta D."/>
            <person name="Garbus I."/>
            <person name="Selva J.P."/>
            <person name="Gallo C.A."/>
            <person name="Diaz A."/>
            <person name="Albertini E."/>
            <person name="Caccamo M."/>
            <person name="Echenique V."/>
        </authorList>
    </citation>
    <scope>NUCLEOTIDE SEQUENCE [LARGE SCALE GENOMIC DNA]</scope>
    <source>
        <strain evidence="2">cv. Victoria</strain>
        <tissue evidence="1">Leaf</tissue>
    </source>
</reference>
<comment type="caution">
    <text evidence="1">The sequence shown here is derived from an EMBL/GenBank/DDBJ whole genome shotgun (WGS) entry which is preliminary data.</text>
</comment>
<organism evidence="1 2">
    <name type="scientific">Eragrostis curvula</name>
    <name type="common">weeping love grass</name>
    <dbReference type="NCBI Taxonomy" id="38414"/>
    <lineage>
        <taxon>Eukaryota</taxon>
        <taxon>Viridiplantae</taxon>
        <taxon>Streptophyta</taxon>
        <taxon>Embryophyta</taxon>
        <taxon>Tracheophyta</taxon>
        <taxon>Spermatophyta</taxon>
        <taxon>Magnoliopsida</taxon>
        <taxon>Liliopsida</taxon>
        <taxon>Poales</taxon>
        <taxon>Poaceae</taxon>
        <taxon>PACMAD clade</taxon>
        <taxon>Chloridoideae</taxon>
        <taxon>Eragrostideae</taxon>
        <taxon>Eragrostidinae</taxon>
        <taxon>Eragrostis</taxon>
    </lineage>
</organism>
<sequence>MRHLSAHLSAEIVRDLRGPCVLLSFRVLGDNQFIFPPDTPTDFFSPIDAGFRDQKQERNDTRRRKPSAPEILSVFCPCRTSCASDPLKSTAAAARMAMAKTQLIFLIPTKLLANGNTRVSSQPSPSVVLYILMSYVMGRYIVYTVHLLQDLKMKDLGKASFSVLSQLQAKGQALCPFGNHEQSR</sequence>
<dbReference type="Proteomes" id="UP000324897">
    <property type="component" value="Chromosome 7"/>
</dbReference>
<gene>
    <name evidence="1" type="ORF">EJB05_35845</name>
</gene>
<name>A0A5J9U908_9POAL</name>
<dbReference type="AlphaFoldDB" id="A0A5J9U908"/>
<evidence type="ECO:0000313" key="1">
    <source>
        <dbReference type="EMBL" id="TVU19681.1"/>
    </source>
</evidence>
<dbReference type="Gramene" id="TVU19681">
    <property type="protein sequence ID" value="TVU19681"/>
    <property type="gene ID" value="EJB05_35845"/>
</dbReference>